<dbReference type="InterPro" id="IPR029063">
    <property type="entry name" value="SAM-dependent_MTases_sf"/>
</dbReference>
<dbReference type="EC" id="2.1.1.72" evidence="2"/>
<evidence type="ECO:0000313" key="11">
    <source>
        <dbReference type="EMBL" id="NMF26779.1"/>
    </source>
</evidence>
<comment type="similarity">
    <text evidence="1">Belongs to the N(4)/N(6)-methyltransferase family.</text>
</comment>
<keyword evidence="6" id="KW-0680">Restriction system</keyword>
<dbReference type="InterPro" id="IPR002052">
    <property type="entry name" value="DNA_methylase_N6_adenine_CS"/>
</dbReference>
<feature type="coiled-coil region" evidence="8">
    <location>
        <begin position="725"/>
        <end position="759"/>
    </location>
</feature>
<feature type="domain" description="N6 adenine-specific DNA methyltransferase N-terminal" evidence="10">
    <location>
        <begin position="6"/>
        <end position="142"/>
    </location>
</feature>
<dbReference type="PANTHER" id="PTHR42933">
    <property type="entry name" value="SLR6095 PROTEIN"/>
    <property type="match status" value="1"/>
</dbReference>
<dbReference type="InterPro" id="IPR003356">
    <property type="entry name" value="DNA_methylase_A-5"/>
</dbReference>
<sequence>MNKQQLAARIWASANEMRSKIEASEYKDYILGFIFYKFLSDREEQFLLKNGFDRESMETVREDDPETLSYVQNNLGYFISYDNLYSTWLAKGSDFDVSDVRDALSAFSRLIKPSHKNVFDKIFDTLETGLSKLGDTSGAQTKAISALLQLIRDIPMDGKQGYDVLGYIYEYLISNFAANAGKKAGEFYTPHEVSVLISQIVAQNLAGRGEVTVYDPTSGSGSLLITIGEAIARQQGYRGSIKYYAQELKENTYNLTRMNLVMRGIAPDNIVCRCGDTLEDDWPWFEEGHPESYEPLFVDAVVSNPPYSQRWDPEGKDSDRRFDGYGVAPKSKADYAFLLHDLYHLKPDGVMCIVLPHGVLFRGGEEEKIRTALVENENIDAIIGLPANIFFGTGIPTIVMVLKKRRPSDGVLIIDASKNFVKDGKNNRLRACDIRRIVDAYQSRRSVERFCRVVPKQEIRDNGYNLNIPRYVDSSEVPETWDIYATMFGGIPVAEVDALGHYWDALPGLRDELFESAGGATVRLKPEDIGETVRSSPAVRGYLDSYDVRFSDFGQWLYDELVDESSLVNLPTEEDRLAREIFDRLGGEKLVDPYDAYQVLDDSWQGIGADLEVIQTEGLDAVKRVDPNMVTKKKSGKEVEVQDGWRGHVLPFDLVQRELLADELRALDSVSDRMTAIDGELSEIVEGLTEDDKAALGEALNDAGDAFVASKLRKAVSELRSDGDEDELANQVENARSLLEEQKAAKKEQKSLSARLEASTKSTIEGLSDQQARELLDAKWNRPVEDGIAALSRAEIDGLVDRVRDLSKKYEMTFAEVDEQIRKEESHLSQMLGQLRGNEYDMAGIHELIDLLGGEAR</sequence>
<evidence type="ECO:0000256" key="6">
    <source>
        <dbReference type="ARBA" id="ARBA00022747"/>
    </source>
</evidence>
<evidence type="ECO:0000313" key="12">
    <source>
        <dbReference type="Proteomes" id="UP000565613"/>
    </source>
</evidence>
<proteinExistence type="inferred from homology"/>
<dbReference type="InterPro" id="IPR022749">
    <property type="entry name" value="D12N6_MeTrfase_N"/>
</dbReference>
<keyword evidence="4 11" id="KW-0808">Transferase</keyword>
<dbReference type="GO" id="GO:0009007">
    <property type="term" value="F:site-specific DNA-methyltransferase (adenine-specific) activity"/>
    <property type="evidence" value="ECO:0007669"/>
    <property type="project" value="UniProtKB-EC"/>
</dbReference>
<keyword evidence="5" id="KW-0949">S-adenosyl-L-methionine</keyword>
<dbReference type="SUPFAM" id="SSF53335">
    <property type="entry name" value="S-adenosyl-L-methionine-dependent methyltransferases"/>
    <property type="match status" value="1"/>
</dbReference>
<name>A0A7X9TC94_9ACTN</name>
<evidence type="ECO:0000256" key="8">
    <source>
        <dbReference type="SAM" id="Coils"/>
    </source>
</evidence>
<comment type="caution">
    <text evidence="11">The sequence shown here is derived from an EMBL/GenBank/DDBJ whole genome shotgun (WGS) entry which is preliminary data.</text>
</comment>
<keyword evidence="8" id="KW-0175">Coiled coil</keyword>
<protein>
    <recommendedName>
        <fullName evidence="2">site-specific DNA-methyltransferase (adenine-specific)</fullName>
        <ecNumber evidence="2">2.1.1.72</ecNumber>
    </recommendedName>
</protein>
<evidence type="ECO:0000256" key="2">
    <source>
        <dbReference type="ARBA" id="ARBA00011900"/>
    </source>
</evidence>
<keyword evidence="3 11" id="KW-0489">Methyltransferase</keyword>
<evidence type="ECO:0000256" key="5">
    <source>
        <dbReference type="ARBA" id="ARBA00022691"/>
    </source>
</evidence>
<dbReference type="PANTHER" id="PTHR42933:SF1">
    <property type="entry name" value="SITE-SPECIFIC DNA-METHYLTRANSFERASE (ADENINE-SPECIFIC)"/>
    <property type="match status" value="1"/>
</dbReference>
<dbReference type="EMBL" id="JABAGR010000019">
    <property type="protein sequence ID" value="NMF26779.1"/>
    <property type="molecule type" value="Genomic_DNA"/>
</dbReference>
<dbReference type="GO" id="GO:0003677">
    <property type="term" value="F:DNA binding"/>
    <property type="evidence" value="ECO:0007669"/>
    <property type="project" value="InterPro"/>
</dbReference>
<dbReference type="NCBIfam" id="TIGR00497">
    <property type="entry name" value="hsdM"/>
    <property type="match status" value="1"/>
</dbReference>
<comment type="catalytic activity">
    <reaction evidence="7">
        <text>a 2'-deoxyadenosine in DNA + S-adenosyl-L-methionine = an N(6)-methyl-2'-deoxyadenosine in DNA + S-adenosyl-L-homocysteine + H(+)</text>
        <dbReference type="Rhea" id="RHEA:15197"/>
        <dbReference type="Rhea" id="RHEA-COMP:12418"/>
        <dbReference type="Rhea" id="RHEA-COMP:12419"/>
        <dbReference type="ChEBI" id="CHEBI:15378"/>
        <dbReference type="ChEBI" id="CHEBI:57856"/>
        <dbReference type="ChEBI" id="CHEBI:59789"/>
        <dbReference type="ChEBI" id="CHEBI:90615"/>
        <dbReference type="ChEBI" id="CHEBI:90616"/>
        <dbReference type="EC" id="2.1.1.72"/>
    </reaction>
</comment>
<dbReference type="PRINTS" id="PR00507">
    <property type="entry name" value="N12N6MTFRASE"/>
</dbReference>
<evidence type="ECO:0000259" key="9">
    <source>
        <dbReference type="Pfam" id="PF02384"/>
    </source>
</evidence>
<accession>A0A7X9TC94</accession>
<reference evidence="11 12" key="1">
    <citation type="submission" date="2020-04" db="EMBL/GenBank/DDBJ databases">
        <authorList>
            <person name="Hitch T.C.A."/>
            <person name="Wylensek D."/>
            <person name="Clavel T."/>
        </authorList>
    </citation>
    <scope>NUCLEOTIDE SEQUENCE [LARGE SCALE GENOMIC DNA]</scope>
    <source>
        <strain evidence="11 12">105184</strain>
    </source>
</reference>
<dbReference type="Gene3D" id="3.40.50.150">
    <property type="entry name" value="Vaccinia Virus protein VP39"/>
    <property type="match status" value="1"/>
</dbReference>
<evidence type="ECO:0000256" key="3">
    <source>
        <dbReference type="ARBA" id="ARBA00022603"/>
    </source>
</evidence>
<feature type="domain" description="DNA methylase adenine-specific" evidence="9">
    <location>
        <begin position="162"/>
        <end position="478"/>
    </location>
</feature>
<evidence type="ECO:0000256" key="1">
    <source>
        <dbReference type="ARBA" id="ARBA00006594"/>
    </source>
</evidence>
<dbReference type="InterPro" id="IPR004546">
    <property type="entry name" value="Restrct_endonuc_T1M"/>
</dbReference>
<dbReference type="GO" id="GO:0009307">
    <property type="term" value="P:DNA restriction-modification system"/>
    <property type="evidence" value="ECO:0007669"/>
    <property type="project" value="UniProtKB-KW"/>
</dbReference>
<organism evidence="11 12">
    <name type="scientific">Parafannyhessea umbonata</name>
    <dbReference type="NCBI Taxonomy" id="604330"/>
    <lineage>
        <taxon>Bacteria</taxon>
        <taxon>Bacillati</taxon>
        <taxon>Actinomycetota</taxon>
        <taxon>Coriobacteriia</taxon>
        <taxon>Coriobacteriales</taxon>
        <taxon>Atopobiaceae</taxon>
        <taxon>Parafannyhessea</taxon>
    </lineage>
</organism>
<dbReference type="RefSeq" id="WP_170104789.1">
    <property type="nucleotide sequence ID" value="NZ_JABAGR010000019.1"/>
</dbReference>
<dbReference type="PROSITE" id="PS00092">
    <property type="entry name" value="N6_MTASE"/>
    <property type="match status" value="1"/>
</dbReference>
<evidence type="ECO:0000259" key="10">
    <source>
        <dbReference type="Pfam" id="PF12161"/>
    </source>
</evidence>
<dbReference type="Pfam" id="PF02384">
    <property type="entry name" value="N6_Mtase"/>
    <property type="match status" value="1"/>
</dbReference>
<evidence type="ECO:0000256" key="4">
    <source>
        <dbReference type="ARBA" id="ARBA00022679"/>
    </source>
</evidence>
<dbReference type="InterPro" id="IPR051537">
    <property type="entry name" value="DNA_Adenine_Mtase"/>
</dbReference>
<dbReference type="Pfam" id="PF12161">
    <property type="entry name" value="HsdM_N"/>
    <property type="match status" value="1"/>
</dbReference>
<evidence type="ECO:0000256" key="7">
    <source>
        <dbReference type="ARBA" id="ARBA00047942"/>
    </source>
</evidence>
<dbReference type="GO" id="GO:0008170">
    <property type="term" value="F:N-methyltransferase activity"/>
    <property type="evidence" value="ECO:0007669"/>
    <property type="project" value="InterPro"/>
</dbReference>
<dbReference type="Gene3D" id="1.20.1260.30">
    <property type="match status" value="1"/>
</dbReference>
<dbReference type="AlphaFoldDB" id="A0A7X9TC94"/>
<dbReference type="Proteomes" id="UP000565613">
    <property type="component" value="Unassembled WGS sequence"/>
</dbReference>
<dbReference type="GO" id="GO:0032259">
    <property type="term" value="P:methylation"/>
    <property type="evidence" value="ECO:0007669"/>
    <property type="project" value="UniProtKB-KW"/>
</dbReference>
<dbReference type="InterPro" id="IPR038333">
    <property type="entry name" value="T1MK-like_N_sf"/>
</dbReference>
<gene>
    <name evidence="11" type="ORF">HF885_10225</name>
</gene>